<sequence>MSNYANAHPVRRIHTLVYAIATRWAIDVNIAYFKPSFDGDESMTRADEDVCKEAGYLRTVPLLLYQYIVQSGIHSKLLMVARSPLSNHHMVNLTGAIGIKEYLKCRDSVMVRRQCIEDPRYHVPVSIAIRRTSFKSSNLSITMLTIPYQGADVTLENFQL</sequence>
<proteinExistence type="predicted"/>
<protein>
    <submittedName>
        <fullName evidence="1">Uncharacterized protein</fullName>
    </submittedName>
</protein>
<dbReference type="HOGENOM" id="CLU_1652177_0_0_1"/>
<name>J4HXT8_9APHY</name>
<accession>J4HXT8</accession>
<dbReference type="RefSeq" id="XP_012182755.1">
    <property type="nucleotide sequence ID" value="XM_012327365.1"/>
</dbReference>
<evidence type="ECO:0000313" key="1">
    <source>
        <dbReference type="EMBL" id="CCM03472.1"/>
    </source>
</evidence>
<dbReference type="EMBL" id="HE797114">
    <property type="protein sequence ID" value="CCM03472.1"/>
    <property type="molecule type" value="Genomic_DNA"/>
</dbReference>
<dbReference type="InParanoid" id="J4HXT8"/>
<organism evidence="1 2">
    <name type="scientific">Fibroporia radiculosa</name>
    <dbReference type="NCBI Taxonomy" id="599839"/>
    <lineage>
        <taxon>Eukaryota</taxon>
        <taxon>Fungi</taxon>
        <taxon>Dikarya</taxon>
        <taxon>Basidiomycota</taxon>
        <taxon>Agaricomycotina</taxon>
        <taxon>Agaricomycetes</taxon>
        <taxon>Polyporales</taxon>
        <taxon>Fibroporiaceae</taxon>
        <taxon>Fibroporia</taxon>
    </lineage>
</organism>
<gene>
    <name evidence="1" type="ORF">FIBRA_05605</name>
</gene>
<reference evidence="1 2" key="1">
    <citation type="journal article" date="2012" name="Appl. Environ. Microbiol.">
        <title>Short-read sequencing for genomic analysis of the brown rot fungus Fibroporia radiculosa.</title>
        <authorList>
            <person name="Tang J.D."/>
            <person name="Perkins A.D."/>
            <person name="Sonstegard T.S."/>
            <person name="Schroeder S.G."/>
            <person name="Burgess S.C."/>
            <person name="Diehl S.V."/>
        </authorList>
    </citation>
    <scope>NUCLEOTIDE SEQUENCE [LARGE SCALE GENOMIC DNA]</scope>
    <source>
        <strain evidence="1 2">TFFH 294</strain>
    </source>
</reference>
<dbReference type="Proteomes" id="UP000006352">
    <property type="component" value="Unassembled WGS sequence"/>
</dbReference>
<keyword evidence="2" id="KW-1185">Reference proteome</keyword>
<dbReference type="AlphaFoldDB" id="J4HXT8"/>
<dbReference type="GeneID" id="24098383"/>
<evidence type="ECO:0000313" key="2">
    <source>
        <dbReference type="Proteomes" id="UP000006352"/>
    </source>
</evidence>